<dbReference type="EMBL" id="JAUUTY010001004">
    <property type="protein sequence ID" value="KAK1565854.1"/>
    <property type="molecule type" value="Genomic_DNA"/>
</dbReference>
<sequence length="203" mass="21870">MIVMRGMDTPGPVVNYILQVKLIGGLGGDEDPLPPDGGNPHPLQNVPFGGIWDDLVDGNNPMGENVAPNMGNVAPGGNAAPAADGEPMVHTPPQDSIQSNKEVETVVEAVDALSAFHKMLTDVLTTFPDALDSLNHESVTGARIQMVDVTADGYMLRGNALSLCTLHKREAEKDLQQNDNKEKEKEKKKTSTRMTKKNLTNEF</sequence>
<gene>
    <name evidence="2" type="ORF">QYE76_008294</name>
</gene>
<dbReference type="AlphaFoldDB" id="A0AAD8PJV4"/>
<evidence type="ECO:0000256" key="1">
    <source>
        <dbReference type="SAM" id="MobiDB-lite"/>
    </source>
</evidence>
<keyword evidence="3" id="KW-1185">Reference proteome</keyword>
<feature type="region of interest" description="Disordered" evidence="1">
    <location>
        <begin position="71"/>
        <end position="100"/>
    </location>
</feature>
<accession>A0AAD8PJV4</accession>
<name>A0AAD8PJV4_LOLMU</name>
<evidence type="ECO:0000313" key="3">
    <source>
        <dbReference type="Proteomes" id="UP001231189"/>
    </source>
</evidence>
<organism evidence="2 3">
    <name type="scientific">Lolium multiflorum</name>
    <name type="common">Italian ryegrass</name>
    <name type="synonym">Lolium perenne subsp. multiflorum</name>
    <dbReference type="NCBI Taxonomy" id="4521"/>
    <lineage>
        <taxon>Eukaryota</taxon>
        <taxon>Viridiplantae</taxon>
        <taxon>Streptophyta</taxon>
        <taxon>Embryophyta</taxon>
        <taxon>Tracheophyta</taxon>
        <taxon>Spermatophyta</taxon>
        <taxon>Magnoliopsida</taxon>
        <taxon>Liliopsida</taxon>
        <taxon>Poales</taxon>
        <taxon>Poaceae</taxon>
        <taxon>BOP clade</taxon>
        <taxon>Pooideae</taxon>
        <taxon>Poodae</taxon>
        <taxon>Poeae</taxon>
        <taxon>Poeae Chloroplast Group 2 (Poeae type)</taxon>
        <taxon>Loliodinae</taxon>
        <taxon>Loliinae</taxon>
        <taxon>Lolium</taxon>
    </lineage>
</organism>
<feature type="compositionally biased region" description="Basic and acidic residues" evidence="1">
    <location>
        <begin position="171"/>
        <end position="189"/>
    </location>
</feature>
<feature type="compositionally biased region" description="Low complexity" evidence="1">
    <location>
        <begin position="71"/>
        <end position="83"/>
    </location>
</feature>
<proteinExistence type="predicted"/>
<reference evidence="2" key="1">
    <citation type="submission" date="2023-07" db="EMBL/GenBank/DDBJ databases">
        <title>A chromosome-level genome assembly of Lolium multiflorum.</title>
        <authorList>
            <person name="Chen Y."/>
            <person name="Copetti D."/>
            <person name="Kolliker R."/>
            <person name="Studer B."/>
        </authorList>
    </citation>
    <scope>NUCLEOTIDE SEQUENCE</scope>
    <source>
        <strain evidence="2">02402/16</strain>
        <tissue evidence="2">Leaf</tissue>
    </source>
</reference>
<feature type="region of interest" description="Disordered" evidence="1">
    <location>
        <begin position="171"/>
        <end position="203"/>
    </location>
</feature>
<evidence type="ECO:0000313" key="2">
    <source>
        <dbReference type="EMBL" id="KAK1565854.1"/>
    </source>
</evidence>
<dbReference type="Proteomes" id="UP001231189">
    <property type="component" value="Unassembled WGS sequence"/>
</dbReference>
<protein>
    <submittedName>
        <fullName evidence="2">Uncharacterized protein</fullName>
    </submittedName>
</protein>
<comment type="caution">
    <text evidence="2">The sequence shown here is derived from an EMBL/GenBank/DDBJ whole genome shotgun (WGS) entry which is preliminary data.</text>
</comment>